<sequence>MYEAVEEEIDQTYLTDNPDKSQVLISDAFDAAETLAMEVEVLSKATAPLLGERNFSVAAEKSKDLIYETILSLSEALRRRKSRDDRRTLFLAIQSWSDATHDSFEKMDDEEQDQFLADEIARILAKRTKSEGEGE</sequence>
<dbReference type="EMBL" id="JACIEM010000001">
    <property type="protein sequence ID" value="MBB4001568.1"/>
    <property type="molecule type" value="Genomic_DNA"/>
</dbReference>
<comment type="caution">
    <text evidence="1">The sequence shown here is derived from an EMBL/GenBank/DDBJ whole genome shotgun (WGS) entry which is preliminary data.</text>
</comment>
<keyword evidence="2" id="KW-1185">Reference proteome</keyword>
<accession>A0A7W6HAI9</accession>
<proteinExistence type="predicted"/>
<dbReference type="RefSeq" id="WP_183206080.1">
    <property type="nucleotide sequence ID" value="NZ_JAAAMM010000001.1"/>
</dbReference>
<organism evidence="1 2">
    <name type="scientific">Aurantimonas endophytica</name>
    <dbReference type="NCBI Taxonomy" id="1522175"/>
    <lineage>
        <taxon>Bacteria</taxon>
        <taxon>Pseudomonadati</taxon>
        <taxon>Pseudomonadota</taxon>
        <taxon>Alphaproteobacteria</taxon>
        <taxon>Hyphomicrobiales</taxon>
        <taxon>Aurantimonadaceae</taxon>
        <taxon>Aurantimonas</taxon>
    </lineage>
</organism>
<evidence type="ECO:0000313" key="1">
    <source>
        <dbReference type="EMBL" id="MBB4001568.1"/>
    </source>
</evidence>
<reference evidence="1 2" key="1">
    <citation type="submission" date="2020-08" db="EMBL/GenBank/DDBJ databases">
        <title>Genomic Encyclopedia of Type Strains, Phase IV (KMG-IV): sequencing the most valuable type-strain genomes for metagenomic binning, comparative biology and taxonomic classification.</title>
        <authorList>
            <person name="Goeker M."/>
        </authorList>
    </citation>
    <scope>NUCLEOTIDE SEQUENCE [LARGE SCALE GENOMIC DNA]</scope>
    <source>
        <strain evidence="1 2">DSM 103570</strain>
    </source>
</reference>
<gene>
    <name evidence="1" type="ORF">GGR03_000615</name>
</gene>
<protein>
    <submittedName>
        <fullName evidence="1">Uncharacterized protein</fullName>
    </submittedName>
</protein>
<dbReference type="AlphaFoldDB" id="A0A7W6HAI9"/>
<dbReference type="Proteomes" id="UP000588647">
    <property type="component" value="Unassembled WGS sequence"/>
</dbReference>
<evidence type="ECO:0000313" key="2">
    <source>
        <dbReference type="Proteomes" id="UP000588647"/>
    </source>
</evidence>
<name>A0A7W6HAI9_9HYPH</name>